<gene>
    <name evidence="1" type="ORF">VCHENC02_4565</name>
</gene>
<reference evidence="1 2" key="1">
    <citation type="submission" date="2012-10" db="EMBL/GenBank/DDBJ databases">
        <title>Genome sequence of Vibrio Cholerae HENC-02.</title>
        <authorList>
            <person name="Eppinger M."/>
            <person name="Hasan N.A."/>
            <person name="Sengamalay N."/>
            <person name="Hine E."/>
            <person name="Su Q."/>
            <person name="Daugherty S.C."/>
            <person name="Young S."/>
            <person name="Sadzewicz L."/>
            <person name="Tallon L."/>
            <person name="Cebula T.A."/>
            <person name="Ravel J."/>
            <person name="Colwell R.R."/>
        </authorList>
    </citation>
    <scope>NUCLEOTIDE SEQUENCE [LARGE SCALE GENOMIC DNA]</scope>
    <source>
        <strain evidence="1 2">HENC-02</strain>
    </source>
</reference>
<proteinExistence type="predicted"/>
<evidence type="ECO:0000313" key="2">
    <source>
        <dbReference type="Proteomes" id="UP000008367"/>
    </source>
</evidence>
<sequence length="44" mass="4868">MLADVDMKCDFERDFFSYGSISAEACVVNPSDSLPILDLDPLDL</sequence>
<dbReference type="AlphaFoldDB" id="A0A454CT93"/>
<protein>
    <submittedName>
        <fullName evidence="1">Uncharacterized protein</fullName>
    </submittedName>
</protein>
<accession>A0A454CT93</accession>
<comment type="caution">
    <text evidence="1">The sequence shown here is derived from an EMBL/GenBank/DDBJ whole genome shotgun (WGS) entry which is preliminary data.</text>
</comment>
<evidence type="ECO:0000313" key="1">
    <source>
        <dbReference type="EMBL" id="EKM29636.1"/>
    </source>
</evidence>
<dbReference type="EMBL" id="AJSR01002004">
    <property type="protein sequence ID" value="EKM29636.1"/>
    <property type="molecule type" value="Genomic_DNA"/>
</dbReference>
<name>A0A454CT93_VIBHA</name>
<dbReference type="Proteomes" id="UP000008367">
    <property type="component" value="Unassembled WGS sequence"/>
</dbReference>
<organism evidence="1 2">
    <name type="scientific">Vibrio harveyi</name>
    <name type="common">Beneckea harveyi</name>
    <dbReference type="NCBI Taxonomy" id="669"/>
    <lineage>
        <taxon>Bacteria</taxon>
        <taxon>Pseudomonadati</taxon>
        <taxon>Pseudomonadota</taxon>
        <taxon>Gammaproteobacteria</taxon>
        <taxon>Vibrionales</taxon>
        <taxon>Vibrionaceae</taxon>
        <taxon>Vibrio</taxon>
    </lineage>
</organism>